<dbReference type="Pfam" id="PF10128">
    <property type="entry name" value="OpcA_G6PD_assem"/>
    <property type="match status" value="1"/>
</dbReference>
<evidence type="ECO:0000259" key="3">
    <source>
        <dbReference type="Pfam" id="PF20171"/>
    </source>
</evidence>
<feature type="domain" description="Glucose-6-phosphate dehydrogenase assembly protein OpcA C-terminal" evidence="3">
    <location>
        <begin position="166"/>
        <end position="297"/>
    </location>
</feature>
<feature type="compositionally biased region" description="Basic residues" evidence="1">
    <location>
        <begin position="354"/>
        <end position="365"/>
    </location>
</feature>
<feature type="region of interest" description="Disordered" evidence="1">
    <location>
        <begin position="304"/>
        <end position="365"/>
    </location>
</feature>
<gene>
    <name evidence="4" type="primary">opcA</name>
    <name evidence="4" type="ORF">NZH93_32025</name>
</gene>
<dbReference type="Pfam" id="PF20171">
    <property type="entry name" value="OpcA_G6PD_C"/>
    <property type="match status" value="1"/>
</dbReference>
<keyword evidence="5" id="KW-1185">Reference proteome</keyword>
<dbReference type="Proteomes" id="UP001141259">
    <property type="component" value="Unassembled WGS sequence"/>
</dbReference>
<feature type="compositionally biased region" description="Low complexity" evidence="1">
    <location>
        <begin position="344"/>
        <end position="353"/>
    </location>
</feature>
<accession>A0A9X2VSN7</accession>
<proteinExistence type="predicted"/>
<dbReference type="NCBIfam" id="TIGR00534">
    <property type="entry name" value="OpcA"/>
    <property type="match status" value="1"/>
</dbReference>
<dbReference type="RefSeq" id="WP_259626994.1">
    <property type="nucleotide sequence ID" value="NZ_JANYMP010000018.1"/>
</dbReference>
<organism evidence="4 5">
    <name type="scientific">Umezawaea endophytica</name>
    <dbReference type="NCBI Taxonomy" id="1654476"/>
    <lineage>
        <taxon>Bacteria</taxon>
        <taxon>Bacillati</taxon>
        <taxon>Actinomycetota</taxon>
        <taxon>Actinomycetes</taxon>
        <taxon>Pseudonocardiales</taxon>
        <taxon>Pseudonocardiaceae</taxon>
        <taxon>Umezawaea</taxon>
    </lineage>
</organism>
<comment type="caution">
    <text evidence="4">The sequence shown here is derived from an EMBL/GenBank/DDBJ whole genome shotgun (WGS) entry which is preliminary data.</text>
</comment>
<dbReference type="PANTHER" id="PTHR38658:SF1">
    <property type="entry name" value="OXPP CYCLE PROTEIN OPCA-RELATED"/>
    <property type="match status" value="1"/>
</dbReference>
<evidence type="ECO:0000256" key="1">
    <source>
        <dbReference type="SAM" id="MobiDB-lite"/>
    </source>
</evidence>
<evidence type="ECO:0000313" key="4">
    <source>
        <dbReference type="EMBL" id="MCS7481507.1"/>
    </source>
</evidence>
<name>A0A9X2VSN7_9PSEU</name>
<reference evidence="4" key="1">
    <citation type="submission" date="2022-08" db="EMBL/GenBank/DDBJ databases">
        <authorList>
            <person name="Tistechok S."/>
            <person name="Samborskyy M."/>
            <person name="Roman I."/>
        </authorList>
    </citation>
    <scope>NUCLEOTIDE SEQUENCE</scope>
    <source>
        <strain evidence="4">DSM 103496</strain>
    </source>
</reference>
<dbReference type="InterPro" id="IPR046802">
    <property type="entry name" value="OpcA_G6PD_C"/>
</dbReference>
<feature type="domain" description="Glucose-6-phosphate dehydrogenase assembly protein OpcA N-terminal" evidence="2">
    <location>
        <begin position="52"/>
        <end position="161"/>
    </location>
</feature>
<dbReference type="AlphaFoldDB" id="A0A9X2VSN7"/>
<dbReference type="PANTHER" id="PTHR38658">
    <property type="entry name" value="OXPP CYCLE PROTEIN OPCA-RELATED"/>
    <property type="match status" value="1"/>
</dbReference>
<dbReference type="EMBL" id="JANYMP010000018">
    <property type="protein sequence ID" value="MCS7481507.1"/>
    <property type="molecule type" value="Genomic_DNA"/>
</dbReference>
<sequence length="365" mass="38812">MIIDLPSTTTSRINSKLVRLRDEGGAVTLGRVLTLVIVTDDGEKTEEAVEAANDASREHPCRVIVVARGARKASPRLDAQIRVGGDAGASEVIVLRLYGELADEGASCVVPLLLPDTPVVAWWPFEAPAVPAKDPIGVLAQRRITDAAAEKNPIKALEQRRTAYTPGDTDLAWTRLTLWRAMLASALDLPPFERVLDAEVSGEADSPSTELLAAWLASGLKIPVKRTKAVRGEGICLVSLDRKSGGVELSRPDGRVGTLVQPGQPERRVALQRRSIRDCLAEELRRLDPDEVYELALKSLSKVVRGRATTTKPAPRKPAPKPAATKVPASAKAAAKAEAEAKAEPSANGTAAKPSKKPAKAKAGS</sequence>
<protein>
    <submittedName>
        <fullName evidence="4">Glucose-6-phosphate dehydrogenase assembly protein OpcA</fullName>
    </submittedName>
</protein>
<evidence type="ECO:0000259" key="2">
    <source>
        <dbReference type="Pfam" id="PF10128"/>
    </source>
</evidence>
<evidence type="ECO:0000313" key="5">
    <source>
        <dbReference type="Proteomes" id="UP001141259"/>
    </source>
</evidence>
<dbReference type="InterPro" id="IPR046801">
    <property type="entry name" value="OpcA_G6PD_N"/>
</dbReference>
<feature type="compositionally biased region" description="Low complexity" evidence="1">
    <location>
        <begin position="322"/>
        <end position="334"/>
    </location>
</feature>
<dbReference type="InterPro" id="IPR004555">
    <property type="entry name" value="G6PDH_assembly_OpcA"/>
</dbReference>